<sequence>TSGFTITTRRPVAILMVVLAVCVFGGVSYQRLSLNLMPDISYPTLTVRTEYPGTAPEEVETLLSRPLEQELGIVPHLVNISSISKAGQSDIILEFEWDTDMNVMSQEVREKADRVFLPQDAKKPLLLRYDPSLDPIMRIGLHGPQDLFALRYLAEHEIKRELEALAGVAAVKVKGGLEEEIHVALNERQISVMGLDIAQVNQRLAQNNVNLPGGNLREGQVEYLIRTLNEFQTIDEIANLIVARQGDADVYLRDIAQVSRANKDREIITRVNEAESVEIEIYKEADANIVAVAEQVRNTLYGLPPQREYVEQLAREAEEKESAEAAEGEEGEEEEEEVEAEEESESDKEEREKEERQAEKE</sequence>
<dbReference type="Pfam" id="PF00873">
    <property type="entry name" value="ACR_tran"/>
    <property type="match status" value="1"/>
</dbReference>
<keyword evidence="2" id="KW-1133">Transmembrane helix</keyword>
<dbReference type="InterPro" id="IPR001036">
    <property type="entry name" value="Acrflvin-R"/>
</dbReference>
<accession>A0A382P113</accession>
<dbReference type="InterPro" id="IPR027463">
    <property type="entry name" value="AcrB_DN_DC_subdom"/>
</dbReference>
<feature type="compositionally biased region" description="Acidic residues" evidence="1">
    <location>
        <begin position="324"/>
        <end position="347"/>
    </location>
</feature>
<evidence type="ECO:0008006" key="4">
    <source>
        <dbReference type="Google" id="ProtNLM"/>
    </source>
</evidence>
<feature type="non-terminal residue" evidence="3">
    <location>
        <position position="361"/>
    </location>
</feature>
<dbReference type="GO" id="GO:0005886">
    <property type="term" value="C:plasma membrane"/>
    <property type="evidence" value="ECO:0007669"/>
    <property type="project" value="TreeGrafter"/>
</dbReference>
<feature type="compositionally biased region" description="Basic and acidic residues" evidence="1">
    <location>
        <begin position="348"/>
        <end position="361"/>
    </location>
</feature>
<reference evidence="3" key="1">
    <citation type="submission" date="2018-05" db="EMBL/GenBank/DDBJ databases">
        <authorList>
            <person name="Lanie J.A."/>
            <person name="Ng W.-L."/>
            <person name="Kazmierczak K.M."/>
            <person name="Andrzejewski T.M."/>
            <person name="Davidsen T.M."/>
            <person name="Wayne K.J."/>
            <person name="Tettelin H."/>
            <person name="Glass J.I."/>
            <person name="Rusch D."/>
            <person name="Podicherti R."/>
            <person name="Tsui H.-C.T."/>
            <person name="Winkler M.E."/>
        </authorList>
    </citation>
    <scope>NUCLEOTIDE SEQUENCE</scope>
</reference>
<dbReference type="PANTHER" id="PTHR32063:SF0">
    <property type="entry name" value="SWARMING MOTILITY PROTEIN SWRC"/>
    <property type="match status" value="1"/>
</dbReference>
<dbReference type="PRINTS" id="PR00702">
    <property type="entry name" value="ACRIFLAVINRP"/>
</dbReference>
<keyword evidence="2" id="KW-0812">Transmembrane</keyword>
<dbReference type="AlphaFoldDB" id="A0A382P113"/>
<name>A0A382P113_9ZZZZ</name>
<feature type="region of interest" description="Disordered" evidence="1">
    <location>
        <begin position="311"/>
        <end position="361"/>
    </location>
</feature>
<evidence type="ECO:0000256" key="2">
    <source>
        <dbReference type="SAM" id="Phobius"/>
    </source>
</evidence>
<dbReference type="SUPFAM" id="SSF82693">
    <property type="entry name" value="Multidrug efflux transporter AcrB pore domain, PN1, PN2, PC1 and PC2 subdomains"/>
    <property type="match status" value="2"/>
</dbReference>
<proteinExistence type="predicted"/>
<evidence type="ECO:0000313" key="3">
    <source>
        <dbReference type="EMBL" id="SVC66447.1"/>
    </source>
</evidence>
<dbReference type="EMBL" id="UINC01103789">
    <property type="protein sequence ID" value="SVC66447.1"/>
    <property type="molecule type" value="Genomic_DNA"/>
</dbReference>
<dbReference type="Gene3D" id="3.30.2090.10">
    <property type="entry name" value="Multidrug efflux transporter AcrB TolC docking domain, DN and DC subdomains"/>
    <property type="match status" value="1"/>
</dbReference>
<dbReference type="Gene3D" id="3.30.70.1430">
    <property type="entry name" value="Multidrug efflux transporter AcrB pore domain"/>
    <property type="match status" value="1"/>
</dbReference>
<protein>
    <recommendedName>
        <fullName evidence="4">Acriflavin resistance protein</fullName>
    </recommendedName>
</protein>
<keyword evidence="2" id="KW-0472">Membrane</keyword>
<organism evidence="3">
    <name type="scientific">marine metagenome</name>
    <dbReference type="NCBI Taxonomy" id="408172"/>
    <lineage>
        <taxon>unclassified sequences</taxon>
        <taxon>metagenomes</taxon>
        <taxon>ecological metagenomes</taxon>
    </lineage>
</organism>
<dbReference type="PANTHER" id="PTHR32063">
    <property type="match status" value="1"/>
</dbReference>
<gene>
    <name evidence="3" type="ORF">METZ01_LOCUS319301</name>
</gene>
<dbReference type="SUPFAM" id="SSF82714">
    <property type="entry name" value="Multidrug efflux transporter AcrB TolC docking domain, DN and DC subdomains"/>
    <property type="match status" value="1"/>
</dbReference>
<feature type="non-terminal residue" evidence="3">
    <location>
        <position position="1"/>
    </location>
</feature>
<dbReference type="Gene3D" id="3.30.70.1320">
    <property type="entry name" value="Multidrug efflux transporter AcrB pore domain like"/>
    <property type="match status" value="1"/>
</dbReference>
<evidence type="ECO:0000256" key="1">
    <source>
        <dbReference type="SAM" id="MobiDB-lite"/>
    </source>
</evidence>
<dbReference type="GO" id="GO:0042910">
    <property type="term" value="F:xenobiotic transmembrane transporter activity"/>
    <property type="evidence" value="ECO:0007669"/>
    <property type="project" value="TreeGrafter"/>
</dbReference>
<feature type="compositionally biased region" description="Basic and acidic residues" evidence="1">
    <location>
        <begin position="311"/>
        <end position="323"/>
    </location>
</feature>
<feature type="transmembrane region" description="Helical" evidence="2">
    <location>
        <begin position="12"/>
        <end position="29"/>
    </location>
</feature>
<dbReference type="Gene3D" id="1.20.1640.10">
    <property type="entry name" value="Multidrug efflux transporter AcrB transmembrane domain"/>
    <property type="match status" value="1"/>
</dbReference>